<dbReference type="Proteomes" id="UP000722485">
    <property type="component" value="Unassembled WGS sequence"/>
</dbReference>
<evidence type="ECO:0000313" key="2">
    <source>
        <dbReference type="EMBL" id="KAF7535402.1"/>
    </source>
</evidence>
<name>A0A9P5L9T2_9HYPO</name>
<comment type="caution">
    <text evidence="2">The sequence shown here is derived from an EMBL/GenBank/DDBJ whole genome shotgun (WGS) entry which is preliminary data.</text>
</comment>
<feature type="region of interest" description="Disordered" evidence="1">
    <location>
        <begin position="96"/>
        <end position="144"/>
    </location>
</feature>
<accession>A0A9P5L9T2</accession>
<protein>
    <submittedName>
        <fullName evidence="2">Uncharacterized protein</fullName>
    </submittedName>
</protein>
<keyword evidence="3" id="KW-1185">Reference proteome</keyword>
<evidence type="ECO:0000256" key="1">
    <source>
        <dbReference type="SAM" id="MobiDB-lite"/>
    </source>
</evidence>
<dbReference type="AlphaFoldDB" id="A0A9P5L9T2"/>
<dbReference type="EMBL" id="JAANBB010000718">
    <property type="protein sequence ID" value="KAF7535402.1"/>
    <property type="molecule type" value="Genomic_DNA"/>
</dbReference>
<sequence length="162" mass="17862">MLMGCLEFLIRNLSQSHARSEPQRSRRLSAIQKMMRTKKMIGMMAEKEKGSQCDPAAKNGEPVKKWDAKREAGFREWFNEGVQIKQEEDEDMDGLLQKPGFMANNETSGDICNAPIANPSGDDELPTSSTVVEDSGELSTSSPVVEDSTDVMALGDMVSTQD</sequence>
<feature type="region of interest" description="Disordered" evidence="1">
    <location>
        <begin position="46"/>
        <end position="65"/>
    </location>
</feature>
<gene>
    <name evidence="2" type="ORF">G7Z17_g13204</name>
</gene>
<reference evidence="2" key="1">
    <citation type="submission" date="2020-03" db="EMBL/GenBank/DDBJ databases">
        <title>Draft Genome Sequence of Cylindrodendrum hubeiense.</title>
        <authorList>
            <person name="Buettner E."/>
            <person name="Kellner H."/>
        </authorList>
    </citation>
    <scope>NUCLEOTIDE SEQUENCE</scope>
    <source>
        <strain evidence="2">IHI 201604</strain>
    </source>
</reference>
<feature type="compositionally biased region" description="Polar residues" evidence="1">
    <location>
        <begin position="126"/>
        <end position="143"/>
    </location>
</feature>
<evidence type="ECO:0000313" key="3">
    <source>
        <dbReference type="Proteomes" id="UP000722485"/>
    </source>
</evidence>
<proteinExistence type="predicted"/>
<organism evidence="2 3">
    <name type="scientific">Cylindrodendrum hubeiense</name>
    <dbReference type="NCBI Taxonomy" id="595255"/>
    <lineage>
        <taxon>Eukaryota</taxon>
        <taxon>Fungi</taxon>
        <taxon>Dikarya</taxon>
        <taxon>Ascomycota</taxon>
        <taxon>Pezizomycotina</taxon>
        <taxon>Sordariomycetes</taxon>
        <taxon>Hypocreomycetidae</taxon>
        <taxon>Hypocreales</taxon>
        <taxon>Nectriaceae</taxon>
        <taxon>Cylindrodendrum</taxon>
    </lineage>
</organism>